<protein>
    <submittedName>
        <fullName evidence="1">Uncharacterized protein</fullName>
    </submittedName>
</protein>
<gene>
    <name evidence="1" type="ORF">S01H4_06216</name>
</gene>
<reference evidence="1" key="1">
    <citation type="journal article" date="2014" name="Front. Microbiol.">
        <title>High frequency of phylogenetically diverse reductive dehalogenase-homologous genes in deep subseafloor sedimentary metagenomes.</title>
        <authorList>
            <person name="Kawai M."/>
            <person name="Futagami T."/>
            <person name="Toyoda A."/>
            <person name="Takaki Y."/>
            <person name="Nishi S."/>
            <person name="Hori S."/>
            <person name="Arai W."/>
            <person name="Tsubouchi T."/>
            <person name="Morono Y."/>
            <person name="Uchiyama I."/>
            <person name="Ito T."/>
            <person name="Fujiyama A."/>
            <person name="Inagaki F."/>
            <person name="Takami H."/>
        </authorList>
    </citation>
    <scope>NUCLEOTIDE SEQUENCE</scope>
    <source>
        <strain evidence="1">Expedition CK06-06</strain>
    </source>
</reference>
<dbReference type="AlphaFoldDB" id="X1AN58"/>
<sequence length="35" mass="4004">MLLTATNLKKHYPVSQGFFSKKRFIVHALDGIDIN</sequence>
<proteinExistence type="predicted"/>
<feature type="non-terminal residue" evidence="1">
    <location>
        <position position="35"/>
    </location>
</feature>
<organism evidence="1">
    <name type="scientific">marine sediment metagenome</name>
    <dbReference type="NCBI Taxonomy" id="412755"/>
    <lineage>
        <taxon>unclassified sequences</taxon>
        <taxon>metagenomes</taxon>
        <taxon>ecological metagenomes</taxon>
    </lineage>
</organism>
<evidence type="ECO:0000313" key="1">
    <source>
        <dbReference type="EMBL" id="GAG73788.1"/>
    </source>
</evidence>
<dbReference type="EMBL" id="BART01001887">
    <property type="protein sequence ID" value="GAG73788.1"/>
    <property type="molecule type" value="Genomic_DNA"/>
</dbReference>
<comment type="caution">
    <text evidence="1">The sequence shown here is derived from an EMBL/GenBank/DDBJ whole genome shotgun (WGS) entry which is preliminary data.</text>
</comment>
<accession>X1AN58</accession>
<name>X1AN58_9ZZZZ</name>